<evidence type="ECO:0000313" key="2">
    <source>
        <dbReference type="EMBL" id="QKV18053.1"/>
    </source>
</evidence>
<keyword evidence="1" id="KW-0732">Signal</keyword>
<keyword evidence="3" id="KW-1185">Reference proteome</keyword>
<accession>A0A6N1VBW9</accession>
<organism evidence="2 3">
    <name type="scientific">Oricola thermophila</name>
    <dbReference type="NCBI Taxonomy" id="2742145"/>
    <lineage>
        <taxon>Bacteria</taxon>
        <taxon>Pseudomonadati</taxon>
        <taxon>Pseudomonadota</taxon>
        <taxon>Alphaproteobacteria</taxon>
        <taxon>Hyphomicrobiales</taxon>
        <taxon>Ahrensiaceae</taxon>
        <taxon>Oricola</taxon>
    </lineage>
</organism>
<dbReference type="RefSeq" id="WP_175275949.1">
    <property type="nucleotide sequence ID" value="NZ_CP054836.1"/>
</dbReference>
<feature type="chain" id="PRO_5027123891" evidence="1">
    <location>
        <begin position="22"/>
        <end position="245"/>
    </location>
</feature>
<feature type="signal peptide" evidence="1">
    <location>
        <begin position="1"/>
        <end position="21"/>
    </location>
</feature>
<sequence length="245" mass="26323">MTLRFSLAAAICMMTCLPVQAGDMATLNVLGFSADGTKFAFEEYGVQDGSGFPYANRFYIDTRNDTFLPGSPVRARIEDETADIADARADVKARGEAIVADAELAANPGLVAGFNPPTELSADPYRIVVNPRPAWPPVDAPLEFRLEEIPFPATGMCEGLAAAIKGFRLLSVDASAGGVTEVLHEDMSVPSSRNCPIGYRIGGVQTFFPFDGPSAIAVLITVESFGFEGPDYRWMAVTRFRGQEP</sequence>
<evidence type="ECO:0000256" key="1">
    <source>
        <dbReference type="SAM" id="SignalP"/>
    </source>
</evidence>
<proteinExistence type="predicted"/>
<dbReference type="Proteomes" id="UP000509367">
    <property type="component" value="Chromosome"/>
</dbReference>
<name>A0A6N1VBW9_9HYPH</name>
<dbReference type="EMBL" id="CP054836">
    <property type="protein sequence ID" value="QKV18053.1"/>
    <property type="molecule type" value="Genomic_DNA"/>
</dbReference>
<reference evidence="2 3" key="1">
    <citation type="submission" date="2020-06" db="EMBL/GenBank/DDBJ databases">
        <title>Oricola thermophila sp. nov. isolated from a tidal sediments.</title>
        <authorList>
            <person name="Kwon K.K."/>
            <person name="Yang S.-H."/>
            <person name="Park M.-J."/>
        </authorList>
    </citation>
    <scope>NUCLEOTIDE SEQUENCE [LARGE SCALE GENOMIC DNA]</scope>
    <source>
        <strain evidence="2 3">MEBiC13590</strain>
    </source>
</reference>
<dbReference type="InterPro" id="IPR018725">
    <property type="entry name" value="DUF2259_secreted"/>
</dbReference>
<dbReference type="Pfam" id="PF10016">
    <property type="entry name" value="DUF2259"/>
    <property type="match status" value="1"/>
</dbReference>
<dbReference type="AlphaFoldDB" id="A0A6N1VBW9"/>
<evidence type="ECO:0000313" key="3">
    <source>
        <dbReference type="Proteomes" id="UP000509367"/>
    </source>
</evidence>
<protein>
    <submittedName>
        <fullName evidence="2">DUF2259 domain-containing protein</fullName>
    </submittedName>
</protein>
<gene>
    <name evidence="2" type="ORF">HTY61_06030</name>
</gene>
<dbReference type="KEGG" id="orm:HTY61_06030"/>